<evidence type="ECO:0000313" key="2">
    <source>
        <dbReference type="EMBL" id="GEM09466.1"/>
    </source>
</evidence>
<dbReference type="InterPro" id="IPR007720">
    <property type="entry name" value="PigQ/GPI1"/>
</dbReference>
<keyword evidence="1" id="KW-0472">Membrane</keyword>
<dbReference type="Pfam" id="PF05024">
    <property type="entry name" value="Gpi1"/>
    <property type="match status" value="1"/>
</dbReference>
<dbReference type="Proteomes" id="UP000321518">
    <property type="component" value="Unassembled WGS sequence"/>
</dbReference>
<feature type="transmembrane region" description="Helical" evidence="1">
    <location>
        <begin position="450"/>
        <end position="475"/>
    </location>
</feature>
<dbReference type="AlphaFoldDB" id="A0A511KHX2"/>
<feature type="transmembrane region" description="Helical" evidence="1">
    <location>
        <begin position="373"/>
        <end position="394"/>
    </location>
</feature>
<comment type="caution">
    <text evidence="2">The sequence shown here is derived from an EMBL/GenBank/DDBJ whole genome shotgun (WGS) entry which is preliminary data.</text>
</comment>
<protein>
    <submittedName>
        <fullName evidence="2">Phosphatidylinositol glycan, class Q</fullName>
    </submittedName>
</protein>
<dbReference type="OrthoDB" id="70250at2759"/>
<organism evidence="2 3">
    <name type="scientific">Rhodotorula toruloides</name>
    <name type="common">Yeast</name>
    <name type="synonym">Rhodosporidium toruloides</name>
    <dbReference type="NCBI Taxonomy" id="5286"/>
    <lineage>
        <taxon>Eukaryota</taxon>
        <taxon>Fungi</taxon>
        <taxon>Dikarya</taxon>
        <taxon>Basidiomycota</taxon>
        <taxon>Pucciniomycotina</taxon>
        <taxon>Microbotryomycetes</taxon>
        <taxon>Sporidiobolales</taxon>
        <taxon>Sporidiobolaceae</taxon>
        <taxon>Rhodotorula</taxon>
    </lineage>
</organism>
<dbReference type="GO" id="GO:0016020">
    <property type="term" value="C:membrane"/>
    <property type="evidence" value="ECO:0007669"/>
    <property type="project" value="InterPro"/>
</dbReference>
<feature type="transmembrane region" description="Helical" evidence="1">
    <location>
        <begin position="481"/>
        <end position="506"/>
    </location>
</feature>
<feature type="transmembrane region" description="Helical" evidence="1">
    <location>
        <begin position="400"/>
        <end position="429"/>
    </location>
</feature>
<reference evidence="2 3" key="1">
    <citation type="submission" date="2019-07" db="EMBL/GenBank/DDBJ databases">
        <title>Rhodotorula toruloides NBRC10032 genome sequencing.</title>
        <authorList>
            <person name="Shida Y."/>
            <person name="Takaku H."/>
            <person name="Ogasawara W."/>
            <person name="Mori K."/>
        </authorList>
    </citation>
    <scope>NUCLEOTIDE SEQUENCE [LARGE SCALE GENOMIC DNA]</scope>
    <source>
        <strain evidence="2 3">NBRC10032</strain>
    </source>
</reference>
<dbReference type="GO" id="GO:0005783">
    <property type="term" value="C:endoplasmic reticulum"/>
    <property type="evidence" value="ECO:0007669"/>
    <property type="project" value="TreeGrafter"/>
</dbReference>
<dbReference type="EMBL" id="BJWK01000008">
    <property type="protein sequence ID" value="GEM09466.1"/>
    <property type="molecule type" value="Genomic_DNA"/>
</dbReference>
<dbReference type="GO" id="GO:0006506">
    <property type="term" value="P:GPI anchor biosynthetic process"/>
    <property type="evidence" value="ECO:0007669"/>
    <property type="project" value="InterPro"/>
</dbReference>
<feature type="transmembrane region" description="Helical" evidence="1">
    <location>
        <begin position="282"/>
        <end position="304"/>
    </location>
</feature>
<accession>A0A511KHX2</accession>
<evidence type="ECO:0000256" key="1">
    <source>
        <dbReference type="SAM" id="Phobius"/>
    </source>
</evidence>
<keyword evidence="1" id="KW-1133">Transmembrane helix</keyword>
<dbReference type="PANTHER" id="PTHR21329">
    <property type="entry name" value="PHOSPHATIDYLINOSITOL N-ACETYLGLUCOSAMINYLTRANSFERASE SUBUNIT Q-RELATED"/>
    <property type="match status" value="1"/>
</dbReference>
<sequence length="529" mass="57816">MSRRGTASLLVPDNLRQRALRTLEDSVKSSRLLHIAGRKVGEVCVATDVVEAEDVDEAETGPRQQRAANAQHGLDILGKVVCRTDAGTDGAEHTPELRFDLLDNPDLPMDASALSTSPSIILYTPLGHLEVFALSPLPLDFHPASFSRIEVDDVPPSSTRGPASPHARSSIASAIQIINVLHQDWHIAVSGASGPSAPRALHPSYALLGLATAVLRSGAHILSRRIPLIGPLSERTAFGRQLHTRFAQAASLLPMFVSLRRDLYGSASADARVQAHTAYIRFFNLVWLIANDFIIGMALASYVRDNAPLLKRLAEQLVRVYVLAYLRELLAWLSNWPMGVKLNDEIATVICRAFLFLSQLWENVFLGPVLAHLPVHIIGLCGIFGASSLLATAADLVSLLTLPFFACYVAATLVYRWSLSTLSALFNVFRGRKYNPLRSRVEPATYDVDALLLGTILFVAISFLFPTLVAFYLAFASSRLLILTVQSALLMGVSALNAFPLFALLLRFKSPRRLPGHSPSPFGWFSELM</sequence>
<keyword evidence="1" id="KW-0812">Transmembrane</keyword>
<proteinExistence type="predicted"/>
<dbReference type="PANTHER" id="PTHR21329:SF3">
    <property type="entry name" value="PHOSPHATIDYLINOSITOL N-ACETYLGLUCOSAMINYLTRANSFERASE SUBUNIT Q"/>
    <property type="match status" value="1"/>
</dbReference>
<evidence type="ECO:0000313" key="3">
    <source>
        <dbReference type="Proteomes" id="UP000321518"/>
    </source>
</evidence>
<name>A0A511KHX2_RHOTO</name>
<gene>
    <name evidence="2" type="ORF">Rt10032_c08g3483</name>
</gene>